<organism evidence="4 5">
    <name type="scientific">Tegillarca granosa</name>
    <name type="common">Malaysian cockle</name>
    <name type="synonym">Anadara granosa</name>
    <dbReference type="NCBI Taxonomy" id="220873"/>
    <lineage>
        <taxon>Eukaryota</taxon>
        <taxon>Metazoa</taxon>
        <taxon>Spiralia</taxon>
        <taxon>Lophotrochozoa</taxon>
        <taxon>Mollusca</taxon>
        <taxon>Bivalvia</taxon>
        <taxon>Autobranchia</taxon>
        <taxon>Pteriomorphia</taxon>
        <taxon>Arcoida</taxon>
        <taxon>Arcoidea</taxon>
        <taxon>Arcidae</taxon>
        <taxon>Tegillarca</taxon>
    </lineage>
</organism>
<dbReference type="InterPro" id="IPR008854">
    <property type="entry name" value="TPMT"/>
</dbReference>
<reference evidence="4 5" key="1">
    <citation type="submission" date="2022-12" db="EMBL/GenBank/DDBJ databases">
        <title>Chromosome-level genome of Tegillarca granosa.</title>
        <authorList>
            <person name="Kim J."/>
        </authorList>
    </citation>
    <scope>NUCLEOTIDE SEQUENCE [LARGE SCALE GENOMIC DNA]</scope>
    <source>
        <strain evidence="4">Teg-2019</strain>
        <tissue evidence="4">Adductor muscle</tissue>
    </source>
</reference>
<gene>
    <name evidence="4" type="ORF">KUTeg_021277</name>
</gene>
<dbReference type="PANTHER" id="PTHR10259">
    <property type="entry name" value="THIOPURINE S-METHYLTRANSFERASE"/>
    <property type="match status" value="1"/>
</dbReference>
<comment type="caution">
    <text evidence="4">The sequence shown here is derived from an EMBL/GenBank/DDBJ whole genome shotgun (WGS) entry which is preliminary data.</text>
</comment>
<evidence type="ECO:0008006" key="6">
    <source>
        <dbReference type="Google" id="ProtNLM"/>
    </source>
</evidence>
<dbReference type="SUPFAM" id="SSF53335">
    <property type="entry name" value="S-adenosyl-L-methionine-dependent methyltransferases"/>
    <property type="match status" value="1"/>
</dbReference>
<dbReference type="InterPro" id="IPR029063">
    <property type="entry name" value="SAM-dependent_MTases_sf"/>
</dbReference>
<evidence type="ECO:0000256" key="2">
    <source>
        <dbReference type="ARBA" id="ARBA00022679"/>
    </source>
</evidence>
<dbReference type="EMBL" id="JARBDR010000918">
    <property type="protein sequence ID" value="KAJ8302290.1"/>
    <property type="molecule type" value="Genomic_DNA"/>
</dbReference>
<proteinExistence type="predicted"/>
<accession>A0ABQ9EFK4</accession>
<keyword evidence="5" id="KW-1185">Reference proteome</keyword>
<keyword evidence="1" id="KW-0489">Methyltransferase</keyword>
<dbReference type="PROSITE" id="PS51585">
    <property type="entry name" value="SAM_MT_TPMT"/>
    <property type="match status" value="1"/>
</dbReference>
<dbReference type="Proteomes" id="UP001217089">
    <property type="component" value="Unassembled WGS sequence"/>
</dbReference>
<keyword evidence="3" id="KW-0949">S-adenosyl-L-methionine</keyword>
<dbReference type="Pfam" id="PF05724">
    <property type="entry name" value="TPMT"/>
    <property type="match status" value="1"/>
</dbReference>
<evidence type="ECO:0000313" key="4">
    <source>
        <dbReference type="EMBL" id="KAJ8302290.1"/>
    </source>
</evidence>
<evidence type="ECO:0000256" key="1">
    <source>
        <dbReference type="ARBA" id="ARBA00022603"/>
    </source>
</evidence>
<name>A0ABQ9EFK4_TEGGR</name>
<dbReference type="Gene3D" id="3.40.50.150">
    <property type="entry name" value="Vaccinia Virus protein VP39"/>
    <property type="match status" value="1"/>
</dbReference>
<dbReference type="PANTHER" id="PTHR10259:SF11">
    <property type="entry name" value="THIOPURINE S-METHYLTRANSFERASE"/>
    <property type="match status" value="1"/>
</dbReference>
<evidence type="ECO:0000256" key="3">
    <source>
        <dbReference type="ARBA" id="ARBA00022691"/>
    </source>
</evidence>
<sequence>MACSGDTPELREGSLEQWKAAWENGKAVWQVHHVNVALKRNIHRLKIENSGDPKILLPLCGKTRDIKWLWEQGFTVVGVEVSEIAIKDFFAENDIKYEVSQIKGCPGVLYRSTDDRILLRVSSNTSGTEEHSQLFLNQKGGNNFVAYHDINHTRYKYASAISELMSDNCKMLLETLEKNIDVDPGQPPFDFQEPEMRQHFNQQFELEQIDQIKIDEYIDPSDERYFAYTRVSGSRIYLITKTSV</sequence>
<protein>
    <recommendedName>
        <fullName evidence="6">Thiopurine S-methyltransferase</fullName>
    </recommendedName>
</protein>
<keyword evidence="2" id="KW-0808">Transferase</keyword>
<evidence type="ECO:0000313" key="5">
    <source>
        <dbReference type="Proteomes" id="UP001217089"/>
    </source>
</evidence>